<feature type="non-terminal residue" evidence="2">
    <location>
        <position position="115"/>
    </location>
</feature>
<dbReference type="Proteomes" id="UP001078742">
    <property type="component" value="Unassembled WGS sequence"/>
</dbReference>
<reference evidence="2" key="1">
    <citation type="submission" date="2022-12" db="EMBL/GenBank/DDBJ databases">
        <title>Development of a Multilocus Sequence Typing Scheme for Bacteroides fragilis Based on Whole Genome Sequencing Data and Clinical Application.</title>
        <authorList>
            <person name="Nielsen F.D."/>
            <person name="Justesen U.S."/>
        </authorList>
    </citation>
    <scope>NUCLEOTIDE SEQUENCE</scope>
    <source>
        <strain evidence="2">BF_BC_VIB_DK_2012_57</strain>
    </source>
</reference>
<evidence type="ECO:0000313" key="2">
    <source>
        <dbReference type="EMBL" id="MCZ2574204.1"/>
    </source>
</evidence>
<organism evidence="2 3">
    <name type="scientific">Bacteroides fragilis</name>
    <dbReference type="NCBI Taxonomy" id="817"/>
    <lineage>
        <taxon>Bacteria</taxon>
        <taxon>Pseudomonadati</taxon>
        <taxon>Bacteroidota</taxon>
        <taxon>Bacteroidia</taxon>
        <taxon>Bacteroidales</taxon>
        <taxon>Bacteroidaceae</taxon>
        <taxon>Bacteroides</taxon>
    </lineage>
</organism>
<name>A0A9Q4NZF9_BACFG</name>
<proteinExistence type="predicted"/>
<feature type="coiled-coil region" evidence="1">
    <location>
        <begin position="55"/>
        <end position="111"/>
    </location>
</feature>
<dbReference type="AlphaFoldDB" id="A0A9Q4NZF9"/>
<evidence type="ECO:0000256" key="1">
    <source>
        <dbReference type="SAM" id="Coils"/>
    </source>
</evidence>
<accession>A0A9Q4NZF9</accession>
<protein>
    <submittedName>
        <fullName evidence="2">Uncharacterized protein</fullName>
    </submittedName>
</protein>
<comment type="caution">
    <text evidence="2">The sequence shown here is derived from an EMBL/GenBank/DDBJ whole genome shotgun (WGS) entry which is preliminary data.</text>
</comment>
<dbReference type="RefSeq" id="WP_269104340.1">
    <property type="nucleotide sequence ID" value="NZ_JAPUAV010000092.1"/>
</dbReference>
<keyword evidence="1" id="KW-0175">Coiled coil</keyword>
<sequence length="115" mass="13153">QKEKRALEEQRKDIHANRNLWDSFKLGLAKGFNSLSVAVKGYSDAWSEGVIHDYFAREFDQIQALNQEEKKLTQEITASQQDIIKVDTQSEAKTKDLIQAKKEEIAQAEREVAST</sequence>
<evidence type="ECO:0000313" key="3">
    <source>
        <dbReference type="Proteomes" id="UP001078742"/>
    </source>
</evidence>
<feature type="non-terminal residue" evidence="2">
    <location>
        <position position="1"/>
    </location>
</feature>
<dbReference type="EMBL" id="JAPUAV010000092">
    <property type="protein sequence ID" value="MCZ2574204.1"/>
    <property type="molecule type" value="Genomic_DNA"/>
</dbReference>
<gene>
    <name evidence="2" type="ORF">O1420_22890</name>
</gene>